<proteinExistence type="inferred from homology"/>
<keyword evidence="3 8" id="KW-0812">Transmembrane</keyword>
<evidence type="ECO:0000256" key="7">
    <source>
        <dbReference type="ARBA" id="ARBA00024030"/>
    </source>
</evidence>
<protein>
    <submittedName>
        <fullName evidence="9">Uncharacterized protein</fullName>
    </submittedName>
</protein>
<keyword evidence="6 8" id="KW-0472">Membrane</keyword>
<dbReference type="EMBL" id="JACTNZ010000004">
    <property type="protein sequence ID" value="KAG5552168.1"/>
    <property type="molecule type" value="Genomic_DNA"/>
</dbReference>
<evidence type="ECO:0000256" key="2">
    <source>
        <dbReference type="ARBA" id="ARBA00022448"/>
    </source>
</evidence>
<gene>
    <name evidence="9" type="ORF">RHGRI_010307</name>
</gene>
<feature type="transmembrane region" description="Helical" evidence="8">
    <location>
        <begin position="39"/>
        <end position="59"/>
    </location>
</feature>
<evidence type="ECO:0000256" key="3">
    <source>
        <dbReference type="ARBA" id="ARBA00022692"/>
    </source>
</evidence>
<keyword evidence="10" id="KW-1185">Reference proteome</keyword>
<name>A0AAV6KIU5_9ERIC</name>
<evidence type="ECO:0000256" key="5">
    <source>
        <dbReference type="ARBA" id="ARBA00022989"/>
    </source>
</evidence>
<dbReference type="AlphaFoldDB" id="A0AAV6KIU5"/>
<dbReference type="InterPro" id="IPR023271">
    <property type="entry name" value="Aquaporin-like"/>
</dbReference>
<dbReference type="InterPro" id="IPR000425">
    <property type="entry name" value="MIP"/>
</dbReference>
<comment type="caution">
    <text evidence="9">The sequence shown here is derived from an EMBL/GenBank/DDBJ whole genome shotgun (WGS) entry which is preliminary data.</text>
</comment>
<dbReference type="GO" id="GO:0015250">
    <property type="term" value="F:water channel activity"/>
    <property type="evidence" value="ECO:0007669"/>
    <property type="project" value="InterPro"/>
</dbReference>
<organism evidence="9 10">
    <name type="scientific">Rhododendron griersonianum</name>
    <dbReference type="NCBI Taxonomy" id="479676"/>
    <lineage>
        <taxon>Eukaryota</taxon>
        <taxon>Viridiplantae</taxon>
        <taxon>Streptophyta</taxon>
        <taxon>Embryophyta</taxon>
        <taxon>Tracheophyta</taxon>
        <taxon>Spermatophyta</taxon>
        <taxon>Magnoliopsida</taxon>
        <taxon>eudicotyledons</taxon>
        <taxon>Gunneridae</taxon>
        <taxon>Pentapetalae</taxon>
        <taxon>asterids</taxon>
        <taxon>Ericales</taxon>
        <taxon>Ericaceae</taxon>
        <taxon>Ericoideae</taxon>
        <taxon>Rhodoreae</taxon>
        <taxon>Rhododendron</taxon>
    </lineage>
</organism>
<dbReference type="Pfam" id="PF00230">
    <property type="entry name" value="MIP"/>
    <property type="match status" value="1"/>
</dbReference>
<dbReference type="Proteomes" id="UP000823749">
    <property type="component" value="Chromosome 4"/>
</dbReference>
<evidence type="ECO:0000313" key="10">
    <source>
        <dbReference type="Proteomes" id="UP000823749"/>
    </source>
</evidence>
<dbReference type="PANTHER" id="PTHR46739:SF3">
    <property type="entry name" value="AQUAPORIN SIP1-1"/>
    <property type="match status" value="1"/>
</dbReference>
<dbReference type="GO" id="GO:0016020">
    <property type="term" value="C:membrane"/>
    <property type="evidence" value="ECO:0007669"/>
    <property type="project" value="UniProtKB-SubCell"/>
</dbReference>
<accession>A0AAV6KIU5</accession>
<keyword evidence="4" id="KW-0677">Repeat</keyword>
<dbReference type="SUPFAM" id="SSF81338">
    <property type="entry name" value="Aquaporin-like"/>
    <property type="match status" value="1"/>
</dbReference>
<sequence>MYQSVSEIDGCFNLLPLETFKFLNEYGISLYSRPLGTNIVTNSIITTVQMFLQAFGWAYVNNQHNTWEQFYVYWICPFIGAILAAFVFRTVFPPPAKQKKA</sequence>
<evidence type="ECO:0000256" key="1">
    <source>
        <dbReference type="ARBA" id="ARBA00004141"/>
    </source>
</evidence>
<feature type="transmembrane region" description="Helical" evidence="8">
    <location>
        <begin position="71"/>
        <end position="92"/>
    </location>
</feature>
<evidence type="ECO:0000256" key="4">
    <source>
        <dbReference type="ARBA" id="ARBA00022737"/>
    </source>
</evidence>
<evidence type="ECO:0000256" key="6">
    <source>
        <dbReference type="ARBA" id="ARBA00023136"/>
    </source>
</evidence>
<dbReference type="Gene3D" id="1.20.1080.10">
    <property type="entry name" value="Glycerol uptake facilitator protein"/>
    <property type="match status" value="1"/>
</dbReference>
<dbReference type="InterPro" id="IPR044222">
    <property type="entry name" value="SIP1-1/2-like"/>
</dbReference>
<evidence type="ECO:0000256" key="8">
    <source>
        <dbReference type="SAM" id="Phobius"/>
    </source>
</evidence>
<dbReference type="PANTHER" id="PTHR46739">
    <property type="entry name" value="AQUAPORIN SIP1-1"/>
    <property type="match status" value="1"/>
</dbReference>
<reference evidence="9" key="1">
    <citation type="submission" date="2020-08" db="EMBL/GenBank/DDBJ databases">
        <title>Plant Genome Project.</title>
        <authorList>
            <person name="Zhang R.-G."/>
        </authorList>
    </citation>
    <scope>NUCLEOTIDE SEQUENCE</scope>
    <source>
        <strain evidence="9">WSP0</strain>
        <tissue evidence="9">Leaf</tissue>
    </source>
</reference>
<comment type="subcellular location">
    <subcellularLocation>
        <location evidence="1">Membrane</location>
        <topology evidence="1">Multi-pass membrane protein</topology>
    </subcellularLocation>
</comment>
<comment type="similarity">
    <text evidence="7">Belongs to the MIP/aquaporin (TC 1.A.8) family. SIP (TC 1.A.8.10) subfamily.</text>
</comment>
<keyword evidence="2" id="KW-0813">Transport</keyword>
<evidence type="ECO:0000313" key="9">
    <source>
        <dbReference type="EMBL" id="KAG5552168.1"/>
    </source>
</evidence>
<keyword evidence="5 8" id="KW-1133">Transmembrane helix</keyword>